<keyword evidence="10 14" id="KW-0472">Membrane</keyword>
<dbReference type="eggNOG" id="COG0591">
    <property type="taxonomic scope" value="Bacteria"/>
</dbReference>
<evidence type="ECO:0000256" key="9">
    <source>
        <dbReference type="ARBA" id="ARBA00023065"/>
    </source>
</evidence>
<dbReference type="Pfam" id="PF00474">
    <property type="entry name" value="SSF"/>
    <property type="match status" value="1"/>
</dbReference>
<comment type="caution">
    <text evidence="15">The sequence shown here is derived from an EMBL/GenBank/DDBJ whole genome shotgun (WGS) entry which is preliminary data.</text>
</comment>
<protein>
    <recommendedName>
        <fullName evidence="17">Proline permease</fullName>
    </recommendedName>
</protein>
<dbReference type="Gene3D" id="1.20.1730.10">
    <property type="entry name" value="Sodium/glucose cotransporter"/>
    <property type="match status" value="1"/>
</dbReference>
<evidence type="ECO:0000256" key="3">
    <source>
        <dbReference type="ARBA" id="ARBA00022448"/>
    </source>
</evidence>
<dbReference type="InterPro" id="IPR038377">
    <property type="entry name" value="Na/Glc_symporter_sf"/>
</dbReference>
<dbReference type="EMBL" id="JOKH01000001">
    <property type="protein sequence ID" value="KEQ19276.1"/>
    <property type="molecule type" value="Genomic_DNA"/>
</dbReference>
<organism evidence="15 16">
    <name type="scientific">Endozoicomonas numazuensis</name>
    <dbReference type="NCBI Taxonomy" id="1137799"/>
    <lineage>
        <taxon>Bacteria</taxon>
        <taxon>Pseudomonadati</taxon>
        <taxon>Pseudomonadota</taxon>
        <taxon>Gammaproteobacteria</taxon>
        <taxon>Oceanospirillales</taxon>
        <taxon>Endozoicomonadaceae</taxon>
        <taxon>Endozoicomonas</taxon>
    </lineage>
</organism>
<evidence type="ECO:0000313" key="16">
    <source>
        <dbReference type="Proteomes" id="UP000028073"/>
    </source>
</evidence>
<feature type="transmembrane region" description="Helical" evidence="14">
    <location>
        <begin position="272"/>
        <end position="296"/>
    </location>
</feature>
<evidence type="ECO:0000256" key="10">
    <source>
        <dbReference type="ARBA" id="ARBA00023136"/>
    </source>
</evidence>
<evidence type="ECO:0000256" key="11">
    <source>
        <dbReference type="ARBA" id="ARBA00023201"/>
    </source>
</evidence>
<evidence type="ECO:0000256" key="2">
    <source>
        <dbReference type="ARBA" id="ARBA00006434"/>
    </source>
</evidence>
<dbReference type="InterPro" id="IPR001734">
    <property type="entry name" value="Na/solute_symporter"/>
</dbReference>
<evidence type="ECO:0000256" key="13">
    <source>
        <dbReference type="RuleBase" id="RU362091"/>
    </source>
</evidence>
<gene>
    <name evidence="15" type="ORF">GZ78_04645</name>
</gene>
<proteinExistence type="inferred from homology"/>
<keyword evidence="7 14" id="KW-1133">Transmembrane helix</keyword>
<feature type="transmembrane region" description="Helical" evidence="14">
    <location>
        <begin position="404"/>
        <end position="427"/>
    </location>
</feature>
<comment type="subcellular location">
    <subcellularLocation>
        <location evidence="1">Cell membrane</location>
        <topology evidence="1">Multi-pass membrane protein</topology>
    </subcellularLocation>
</comment>
<dbReference type="GO" id="GO:0006814">
    <property type="term" value="P:sodium ion transport"/>
    <property type="evidence" value="ECO:0007669"/>
    <property type="project" value="UniProtKB-KW"/>
</dbReference>
<dbReference type="GO" id="GO:0005886">
    <property type="term" value="C:plasma membrane"/>
    <property type="evidence" value="ECO:0007669"/>
    <property type="project" value="UniProtKB-SubCell"/>
</dbReference>
<keyword evidence="3" id="KW-0813">Transport</keyword>
<evidence type="ECO:0000256" key="5">
    <source>
        <dbReference type="ARBA" id="ARBA00022692"/>
    </source>
</evidence>
<evidence type="ECO:0000256" key="8">
    <source>
        <dbReference type="ARBA" id="ARBA00023053"/>
    </source>
</evidence>
<evidence type="ECO:0000256" key="6">
    <source>
        <dbReference type="ARBA" id="ARBA00022847"/>
    </source>
</evidence>
<comment type="similarity">
    <text evidence="2 13">Belongs to the sodium:solute symporter (SSF) (TC 2.A.21) family.</text>
</comment>
<feature type="transmembrane region" description="Helical" evidence="14">
    <location>
        <begin position="64"/>
        <end position="90"/>
    </location>
</feature>
<dbReference type="GO" id="GO:0015293">
    <property type="term" value="F:symporter activity"/>
    <property type="evidence" value="ECO:0007669"/>
    <property type="project" value="UniProtKB-KW"/>
</dbReference>
<name>A0A081NLF3_9GAMM</name>
<dbReference type="PANTHER" id="PTHR48086">
    <property type="entry name" value="SODIUM/PROLINE SYMPORTER-RELATED"/>
    <property type="match status" value="1"/>
</dbReference>
<dbReference type="STRING" id="1137799.GZ78_04645"/>
<evidence type="ECO:0000256" key="4">
    <source>
        <dbReference type="ARBA" id="ARBA00022475"/>
    </source>
</evidence>
<comment type="catalytic activity">
    <reaction evidence="12">
        <text>L-proline(in) + Na(+)(in) = L-proline(out) + Na(+)(out)</text>
        <dbReference type="Rhea" id="RHEA:28967"/>
        <dbReference type="ChEBI" id="CHEBI:29101"/>
        <dbReference type="ChEBI" id="CHEBI:60039"/>
    </reaction>
</comment>
<feature type="transmembrane region" description="Helical" evidence="14">
    <location>
        <begin position="159"/>
        <end position="181"/>
    </location>
</feature>
<feature type="transmembrane region" description="Helical" evidence="14">
    <location>
        <begin position="322"/>
        <end position="343"/>
    </location>
</feature>
<sequence>MMSQYIVIVLYFLGLGLLGYLASKRLHGLDDFFTGGKRLGCWVTALSTQATGESAWLLLGLTGLGALVGVSAFWVVLGELAGVGTAWFLMASPFHKATERCQALTTTDYLLHRFSKFTDIIRCVSVTALVVFCTIYAAAEIDATGAVLEHALGWNYYAGVLTGFLIVTLYCAFGGFLAVAWTDSVQGVMMMLALLLLPLAAWWSMNLPEGLWVAVESIDPALLTALGPGDPVIKGLEVIGMIAIGLGFIGTPHIFTRFLAVKSHKDIRHGRWVAILYTLLADSAAVLAGLLGRVLYTSAEQNPQQVLGNGGQNVLPMMTESFFPMFIVGFYIAAILAAIMSTFSSLLLQATSSVTCDWLYFHQRHQLSGTEAKQHSRNITWALALVALLLAVTVTRFLPEHTIFWFAVFGMSGITATFSPMMLLALFWRGFSSAGALAAMVSGALMILVGKLWLQQLNEVGIYFQALETLPLAFVVSLFSGWAASLIWPDESPVMVSG</sequence>
<dbReference type="AlphaFoldDB" id="A0A081NLF3"/>
<dbReference type="Proteomes" id="UP000028073">
    <property type="component" value="Unassembled WGS sequence"/>
</dbReference>
<reference evidence="15 16" key="1">
    <citation type="submission" date="2014-06" db="EMBL/GenBank/DDBJ databases">
        <title>Whole Genome Sequences of Three Symbiotic Endozoicomonas Bacteria.</title>
        <authorList>
            <person name="Neave M.J."/>
            <person name="Apprill A."/>
            <person name="Voolstra C.R."/>
        </authorList>
    </citation>
    <scope>NUCLEOTIDE SEQUENCE [LARGE SCALE GENOMIC DNA]</scope>
    <source>
        <strain evidence="15 16">DSM 25634</strain>
    </source>
</reference>
<feature type="transmembrane region" description="Helical" evidence="14">
    <location>
        <begin position="188"/>
        <end position="205"/>
    </location>
</feature>
<keyword evidence="4" id="KW-1003">Cell membrane</keyword>
<feature type="transmembrane region" description="Helical" evidence="14">
    <location>
        <begin position="466"/>
        <end position="488"/>
    </location>
</feature>
<keyword evidence="11" id="KW-0739">Sodium transport</keyword>
<evidence type="ECO:0000313" key="15">
    <source>
        <dbReference type="EMBL" id="KEQ19276.1"/>
    </source>
</evidence>
<evidence type="ECO:0000256" key="1">
    <source>
        <dbReference type="ARBA" id="ARBA00004651"/>
    </source>
</evidence>
<evidence type="ECO:0008006" key="17">
    <source>
        <dbReference type="Google" id="ProtNLM"/>
    </source>
</evidence>
<feature type="transmembrane region" description="Helical" evidence="14">
    <location>
        <begin position="434"/>
        <end position="454"/>
    </location>
</feature>
<dbReference type="InterPro" id="IPR050277">
    <property type="entry name" value="Sodium:Solute_Symporter"/>
</dbReference>
<keyword evidence="9" id="KW-0406">Ion transport</keyword>
<accession>A0A081NLF3</accession>
<feature type="transmembrane region" description="Helical" evidence="14">
    <location>
        <begin position="120"/>
        <end position="139"/>
    </location>
</feature>
<evidence type="ECO:0000256" key="14">
    <source>
        <dbReference type="SAM" id="Phobius"/>
    </source>
</evidence>
<keyword evidence="16" id="KW-1185">Reference proteome</keyword>
<dbReference type="PANTHER" id="PTHR48086:SF3">
    <property type="entry name" value="SODIUM_PROLINE SYMPORTER"/>
    <property type="match status" value="1"/>
</dbReference>
<keyword evidence="6" id="KW-0769">Symport</keyword>
<dbReference type="PROSITE" id="PS50283">
    <property type="entry name" value="NA_SOLUT_SYMP_3"/>
    <property type="match status" value="1"/>
</dbReference>
<feature type="transmembrane region" description="Helical" evidence="14">
    <location>
        <begin position="5"/>
        <end position="23"/>
    </location>
</feature>
<dbReference type="NCBIfam" id="TIGR00813">
    <property type="entry name" value="sss"/>
    <property type="match status" value="1"/>
</dbReference>
<keyword evidence="5 14" id="KW-0812">Transmembrane</keyword>
<keyword evidence="8" id="KW-0915">Sodium</keyword>
<feature type="transmembrane region" description="Helical" evidence="14">
    <location>
        <begin position="238"/>
        <end position="260"/>
    </location>
</feature>
<evidence type="ECO:0000256" key="12">
    <source>
        <dbReference type="ARBA" id="ARBA00033708"/>
    </source>
</evidence>
<evidence type="ECO:0000256" key="7">
    <source>
        <dbReference type="ARBA" id="ARBA00022989"/>
    </source>
</evidence>
<feature type="transmembrane region" description="Helical" evidence="14">
    <location>
        <begin position="379"/>
        <end position="398"/>
    </location>
</feature>